<evidence type="ECO:0000313" key="10">
    <source>
        <dbReference type="Proteomes" id="UP000499080"/>
    </source>
</evidence>
<evidence type="ECO:0000256" key="3">
    <source>
        <dbReference type="ARBA" id="ARBA00012180"/>
    </source>
</evidence>
<feature type="domain" description="RNase H type-1" evidence="8">
    <location>
        <begin position="112"/>
        <end position="238"/>
    </location>
</feature>
<keyword evidence="10" id="KW-1185">Reference proteome</keyword>
<keyword evidence="7" id="KW-0378">Hydrolase</keyword>
<evidence type="ECO:0000256" key="1">
    <source>
        <dbReference type="ARBA" id="ARBA00000077"/>
    </source>
</evidence>
<dbReference type="PROSITE" id="PS50879">
    <property type="entry name" value="RNASE_H_1"/>
    <property type="match status" value="1"/>
</dbReference>
<organism evidence="9 10">
    <name type="scientific">Araneus ventricosus</name>
    <name type="common">Orbweaver spider</name>
    <name type="synonym">Epeira ventricosa</name>
    <dbReference type="NCBI Taxonomy" id="182803"/>
    <lineage>
        <taxon>Eukaryota</taxon>
        <taxon>Metazoa</taxon>
        <taxon>Ecdysozoa</taxon>
        <taxon>Arthropoda</taxon>
        <taxon>Chelicerata</taxon>
        <taxon>Arachnida</taxon>
        <taxon>Araneae</taxon>
        <taxon>Araneomorphae</taxon>
        <taxon>Entelegynae</taxon>
        <taxon>Araneoidea</taxon>
        <taxon>Araneidae</taxon>
        <taxon>Araneus</taxon>
    </lineage>
</organism>
<dbReference type="InterPro" id="IPR012337">
    <property type="entry name" value="RNaseH-like_sf"/>
</dbReference>
<dbReference type="GO" id="GO:0003676">
    <property type="term" value="F:nucleic acid binding"/>
    <property type="evidence" value="ECO:0007669"/>
    <property type="project" value="InterPro"/>
</dbReference>
<comment type="catalytic activity">
    <reaction evidence="1">
        <text>Endonucleolytic cleavage to 5'-phosphomonoester.</text>
        <dbReference type="EC" id="3.1.26.4"/>
    </reaction>
</comment>
<dbReference type="AlphaFoldDB" id="A0A4Y2ESX6"/>
<gene>
    <name evidence="9" type="ORF">AVEN_71550_1</name>
</gene>
<dbReference type="Pfam" id="PF00075">
    <property type="entry name" value="RNase_H"/>
    <property type="match status" value="1"/>
</dbReference>
<evidence type="ECO:0000256" key="4">
    <source>
        <dbReference type="ARBA" id="ARBA00022722"/>
    </source>
</evidence>
<dbReference type="EMBL" id="BGPR01000704">
    <property type="protein sequence ID" value="GBM32293.1"/>
    <property type="molecule type" value="Genomic_DNA"/>
</dbReference>
<evidence type="ECO:0000256" key="2">
    <source>
        <dbReference type="ARBA" id="ARBA00005300"/>
    </source>
</evidence>
<protein>
    <recommendedName>
        <fullName evidence="3">ribonuclease H</fullName>
        <ecNumber evidence="3">3.1.26.4</ecNumber>
    </recommendedName>
</protein>
<evidence type="ECO:0000313" key="9">
    <source>
        <dbReference type="EMBL" id="GBM32293.1"/>
    </source>
</evidence>
<dbReference type="InterPro" id="IPR002156">
    <property type="entry name" value="RNaseH_domain"/>
</dbReference>
<name>A0A4Y2ESX6_ARAVE</name>
<proteinExistence type="inferred from homology"/>
<reference evidence="9 10" key="1">
    <citation type="journal article" date="2019" name="Sci. Rep.">
        <title>Orb-weaving spider Araneus ventricosus genome elucidates the spidroin gene catalogue.</title>
        <authorList>
            <person name="Kono N."/>
            <person name="Nakamura H."/>
            <person name="Ohtoshi R."/>
            <person name="Moran D.A.P."/>
            <person name="Shinohara A."/>
            <person name="Yoshida Y."/>
            <person name="Fujiwara M."/>
            <person name="Mori M."/>
            <person name="Tomita M."/>
            <person name="Arakawa K."/>
        </authorList>
    </citation>
    <scope>NUCLEOTIDE SEQUENCE [LARGE SCALE GENOMIC DNA]</scope>
</reference>
<dbReference type="GO" id="GO:0046872">
    <property type="term" value="F:metal ion binding"/>
    <property type="evidence" value="ECO:0007669"/>
    <property type="project" value="UniProtKB-KW"/>
</dbReference>
<dbReference type="GO" id="GO:0004523">
    <property type="term" value="F:RNA-DNA hybrid ribonuclease activity"/>
    <property type="evidence" value="ECO:0007669"/>
    <property type="project" value="UniProtKB-EC"/>
</dbReference>
<dbReference type="Gene3D" id="3.30.420.10">
    <property type="entry name" value="Ribonuclease H-like superfamily/Ribonuclease H"/>
    <property type="match status" value="1"/>
</dbReference>
<keyword evidence="5" id="KW-0479">Metal-binding</keyword>
<keyword evidence="6" id="KW-0255">Endonuclease</keyword>
<dbReference type="PANTHER" id="PTHR10642:SF26">
    <property type="entry name" value="RIBONUCLEASE H1"/>
    <property type="match status" value="1"/>
</dbReference>
<comment type="caution">
    <text evidence="9">The sequence shown here is derived from an EMBL/GenBank/DDBJ whole genome shotgun (WGS) entry which is preliminary data.</text>
</comment>
<dbReference type="InterPro" id="IPR050092">
    <property type="entry name" value="RNase_H"/>
</dbReference>
<dbReference type="EC" id="3.1.26.4" evidence="3"/>
<dbReference type="SUPFAM" id="SSF53098">
    <property type="entry name" value="Ribonuclease H-like"/>
    <property type="match status" value="1"/>
</dbReference>
<dbReference type="GO" id="GO:0043137">
    <property type="term" value="P:DNA replication, removal of RNA primer"/>
    <property type="evidence" value="ECO:0007669"/>
    <property type="project" value="TreeGrafter"/>
</dbReference>
<comment type="similarity">
    <text evidence="2">Belongs to the RNase H family.</text>
</comment>
<dbReference type="Proteomes" id="UP000499080">
    <property type="component" value="Unassembled WGS sequence"/>
</dbReference>
<dbReference type="PANTHER" id="PTHR10642">
    <property type="entry name" value="RIBONUCLEASE H1"/>
    <property type="match status" value="1"/>
</dbReference>
<dbReference type="InterPro" id="IPR036397">
    <property type="entry name" value="RNaseH_sf"/>
</dbReference>
<dbReference type="CDD" id="cd09276">
    <property type="entry name" value="Rnase_HI_RT_non_LTR"/>
    <property type="match status" value="1"/>
</dbReference>
<accession>A0A4Y2ESX6</accession>
<sequence length="265" mass="30560">MAYRVVTSLFFLKRKKFFVFENVSHKATLIQIQRIPLLGITKTYRTVSNEAVQVLAGCPPLGIRAIMEKYTLDEAQLRKTKMEAEGLWNFDYQSRIPPWKVKRVKWQFYVYSMKGNDIFTDGSKIDEKVGVAFVYFLDGVEIENRQFRLSDGASVFTAEIMAVRVAIAYSHEKNLSEVRIISDSRSALMALNPLGERRQMINAIKESVNNNIELCWVRAHQGQFGKERAAELAKEATARDTTDYKFNKSCVQLKNDVKKQILIKW</sequence>
<evidence type="ECO:0000256" key="7">
    <source>
        <dbReference type="ARBA" id="ARBA00022801"/>
    </source>
</evidence>
<evidence type="ECO:0000256" key="6">
    <source>
        <dbReference type="ARBA" id="ARBA00022759"/>
    </source>
</evidence>
<evidence type="ECO:0000259" key="8">
    <source>
        <dbReference type="PROSITE" id="PS50879"/>
    </source>
</evidence>
<keyword evidence="4" id="KW-0540">Nuclease</keyword>
<evidence type="ECO:0000256" key="5">
    <source>
        <dbReference type="ARBA" id="ARBA00022723"/>
    </source>
</evidence>